<evidence type="ECO:0000259" key="6">
    <source>
        <dbReference type="PROSITE" id="PS51294"/>
    </source>
</evidence>
<proteinExistence type="predicted"/>
<evidence type="ECO:0000256" key="1">
    <source>
        <dbReference type="ARBA" id="ARBA00004123"/>
    </source>
</evidence>
<dbReference type="GO" id="GO:0003700">
    <property type="term" value="F:DNA-binding transcription factor activity"/>
    <property type="evidence" value="ECO:0007669"/>
    <property type="project" value="InterPro"/>
</dbReference>
<dbReference type="PROSITE" id="PS51294">
    <property type="entry name" value="HTH_MYB"/>
    <property type="match status" value="1"/>
</dbReference>
<dbReference type="GO" id="GO:0005634">
    <property type="term" value="C:nucleus"/>
    <property type="evidence" value="ECO:0007669"/>
    <property type="project" value="UniProtKB-SubCell"/>
</dbReference>
<dbReference type="Gene3D" id="1.10.10.60">
    <property type="entry name" value="Homeodomain-like"/>
    <property type="match status" value="1"/>
</dbReference>
<reference evidence="7" key="1">
    <citation type="submission" date="2019-03" db="EMBL/GenBank/DDBJ databases">
        <authorList>
            <person name="Mank J."/>
            <person name="Almeida P."/>
        </authorList>
    </citation>
    <scope>NUCLEOTIDE SEQUENCE</scope>
    <source>
        <strain evidence="7">78183</strain>
    </source>
</reference>
<evidence type="ECO:0000256" key="5">
    <source>
        <dbReference type="SAM" id="MobiDB-lite"/>
    </source>
</evidence>
<dbReference type="NCBIfam" id="TIGR01557">
    <property type="entry name" value="myb_SHAQKYF"/>
    <property type="match status" value="1"/>
</dbReference>
<evidence type="ECO:0000256" key="4">
    <source>
        <dbReference type="ARBA" id="ARBA00023242"/>
    </source>
</evidence>
<keyword evidence="3" id="KW-0804">Transcription</keyword>
<dbReference type="GO" id="GO:0003677">
    <property type="term" value="F:DNA binding"/>
    <property type="evidence" value="ECO:0007669"/>
    <property type="project" value="InterPro"/>
</dbReference>
<feature type="domain" description="HTH myb-type" evidence="6">
    <location>
        <begin position="141"/>
        <end position="200"/>
    </location>
</feature>
<evidence type="ECO:0000256" key="3">
    <source>
        <dbReference type="ARBA" id="ARBA00023163"/>
    </source>
</evidence>
<dbReference type="EMBL" id="CAADRP010000014">
    <property type="protein sequence ID" value="VFU21694.1"/>
    <property type="molecule type" value="Genomic_DNA"/>
</dbReference>
<dbReference type="SUPFAM" id="SSF46689">
    <property type="entry name" value="Homeodomain-like"/>
    <property type="match status" value="1"/>
</dbReference>
<comment type="subcellular location">
    <subcellularLocation>
        <location evidence="1">Nucleus</location>
    </subcellularLocation>
</comment>
<dbReference type="PANTHER" id="PTHR31499">
    <property type="entry name" value="MYB FAMILY TRANSCRIPTION FACTOR PHL11"/>
    <property type="match status" value="1"/>
</dbReference>
<dbReference type="InterPro" id="IPR017930">
    <property type="entry name" value="Myb_dom"/>
</dbReference>
<dbReference type="AlphaFoldDB" id="A0A6N2K1E1"/>
<sequence length="252" mass="28086">MRAKSIPMAPLCMEYGIENTKIIILCDQVLFDQMNECRSGDVDKLTGMEMACFVSVNSNCESLTGLCDFLSITLTLVLIKLPTSYAKLLVLLYIVHLHLETVPSSSFLHKNSLVNDQHLDCEAMTMDPINGGNSLNNNPNLASKQRLRWTHELHERFVDAVAQLGGPDRATPKGVLRVMGVQGLTIYHKYRLAKYLPDSTSDGKKVDKKETGDMLSNLDGPSGMQITEALKLQMETATITHRSPREVFEEDN</sequence>
<keyword evidence="2" id="KW-0805">Transcription regulation</keyword>
<dbReference type="InterPro" id="IPR006447">
    <property type="entry name" value="Myb_dom_plants"/>
</dbReference>
<keyword evidence="4" id="KW-0539">Nucleus</keyword>
<protein>
    <recommendedName>
        <fullName evidence="6">HTH myb-type domain-containing protein</fullName>
    </recommendedName>
</protein>
<gene>
    <name evidence="7" type="ORF">SVIM_LOCUS16108</name>
</gene>
<feature type="compositionally biased region" description="Basic and acidic residues" evidence="5">
    <location>
        <begin position="201"/>
        <end position="212"/>
    </location>
</feature>
<evidence type="ECO:0000256" key="2">
    <source>
        <dbReference type="ARBA" id="ARBA00023015"/>
    </source>
</evidence>
<accession>A0A6N2K1E1</accession>
<evidence type="ECO:0000313" key="7">
    <source>
        <dbReference type="EMBL" id="VFU21694.1"/>
    </source>
</evidence>
<organism evidence="7">
    <name type="scientific">Salix viminalis</name>
    <name type="common">Common osier</name>
    <name type="synonym">Basket willow</name>
    <dbReference type="NCBI Taxonomy" id="40686"/>
    <lineage>
        <taxon>Eukaryota</taxon>
        <taxon>Viridiplantae</taxon>
        <taxon>Streptophyta</taxon>
        <taxon>Embryophyta</taxon>
        <taxon>Tracheophyta</taxon>
        <taxon>Spermatophyta</taxon>
        <taxon>Magnoliopsida</taxon>
        <taxon>eudicotyledons</taxon>
        <taxon>Gunneridae</taxon>
        <taxon>Pentapetalae</taxon>
        <taxon>rosids</taxon>
        <taxon>fabids</taxon>
        <taxon>Malpighiales</taxon>
        <taxon>Salicaceae</taxon>
        <taxon>Saliceae</taxon>
        <taxon>Salix</taxon>
    </lineage>
</organism>
<dbReference type="InterPro" id="IPR046955">
    <property type="entry name" value="PHR1-like"/>
</dbReference>
<dbReference type="InterPro" id="IPR009057">
    <property type="entry name" value="Homeodomain-like_sf"/>
</dbReference>
<name>A0A6N2K1E1_SALVM</name>
<dbReference type="PANTHER" id="PTHR31499:SF83">
    <property type="entry name" value="MYB FAMILY TRANSCRIPTION FACTOR PHL7-LIKE ISOFORM X2"/>
    <property type="match status" value="1"/>
</dbReference>
<feature type="region of interest" description="Disordered" evidence="5">
    <location>
        <begin position="198"/>
        <end position="222"/>
    </location>
</feature>